<dbReference type="PANTHER" id="PTHR43434:SF16">
    <property type="entry name" value="BLL8046 PROTEIN"/>
    <property type="match status" value="1"/>
</dbReference>
<dbReference type="SFLD" id="SFLDG01129">
    <property type="entry name" value="C1.5:_HAD__Beta-PGM__Phosphata"/>
    <property type="match status" value="1"/>
</dbReference>
<dbReference type="RefSeq" id="WP_050432252.1">
    <property type="nucleotide sequence ID" value="NZ_CP012159.1"/>
</dbReference>
<proteinExistence type="predicted"/>
<keyword evidence="2" id="KW-1185">Reference proteome</keyword>
<name>A0A0K1EHZ2_CHOCO</name>
<dbReference type="SUPFAM" id="SSF56784">
    <property type="entry name" value="HAD-like"/>
    <property type="match status" value="1"/>
</dbReference>
<organism evidence="1 2">
    <name type="scientific">Chondromyces crocatus</name>
    <dbReference type="NCBI Taxonomy" id="52"/>
    <lineage>
        <taxon>Bacteria</taxon>
        <taxon>Pseudomonadati</taxon>
        <taxon>Myxococcota</taxon>
        <taxon>Polyangia</taxon>
        <taxon>Polyangiales</taxon>
        <taxon>Polyangiaceae</taxon>
        <taxon>Chondromyces</taxon>
    </lineage>
</organism>
<dbReference type="NCBIfam" id="TIGR01549">
    <property type="entry name" value="HAD-SF-IA-v1"/>
    <property type="match status" value="1"/>
</dbReference>
<dbReference type="PATRIC" id="fig|52.7.peg.4911"/>
<accession>A0A0K1EHZ2</accession>
<gene>
    <name evidence="1" type="primary">dehII</name>
    <name evidence="1" type="ORF">CMC5_044550</name>
</gene>
<dbReference type="SFLD" id="SFLDG01135">
    <property type="entry name" value="C1.5.6:_HAD__Beta-PGM__Phospha"/>
    <property type="match status" value="1"/>
</dbReference>
<dbReference type="PANTHER" id="PTHR43434">
    <property type="entry name" value="PHOSPHOGLYCOLATE PHOSPHATASE"/>
    <property type="match status" value="1"/>
</dbReference>
<dbReference type="InterPro" id="IPR023198">
    <property type="entry name" value="PGP-like_dom2"/>
</dbReference>
<dbReference type="KEGG" id="ccro:CMC5_044550"/>
<dbReference type="OrthoDB" id="9792518at2"/>
<dbReference type="InterPro" id="IPR023214">
    <property type="entry name" value="HAD_sf"/>
</dbReference>
<protein>
    <submittedName>
        <fullName evidence="1">Haloacid dehalogenase</fullName>
    </submittedName>
</protein>
<dbReference type="AlphaFoldDB" id="A0A0K1EHZ2"/>
<dbReference type="Gene3D" id="1.10.150.240">
    <property type="entry name" value="Putative phosphatase, domain 2"/>
    <property type="match status" value="1"/>
</dbReference>
<dbReference type="InterPro" id="IPR036412">
    <property type="entry name" value="HAD-like_sf"/>
</dbReference>
<dbReference type="Gene3D" id="3.40.50.1000">
    <property type="entry name" value="HAD superfamily/HAD-like"/>
    <property type="match status" value="1"/>
</dbReference>
<sequence length="229" mass="25499">MVSAVLFDIDGTLVDSVDLHAEAWREAMLRFGRDVPAERLRWDIGKGADQLLPSYFSAEELKRFGEELEEQRSELYMEKYFPRVRPFPGVRALFERMASEGRRVVLASSANERELDALVELTGVEDLIEASTSSDDADRSKPHPDIFEAALDKLGSVDLREVMVVGDTPYDAEAAGKLGLSAIGVRTGGWSEERLLEAGCVAVYGDLKDLLAHHDEWTQRAEAQLRKAS</sequence>
<dbReference type="InterPro" id="IPR006439">
    <property type="entry name" value="HAD-SF_hydro_IA"/>
</dbReference>
<reference evidence="1 2" key="1">
    <citation type="submission" date="2015-07" db="EMBL/GenBank/DDBJ databases">
        <title>Genome analysis of myxobacterium Chondromyces crocatus Cm c5 reveals a high potential for natural compound synthesis and the genetic basis for the loss of fruiting body formation.</title>
        <authorList>
            <person name="Zaburannyi N."/>
            <person name="Bunk B."/>
            <person name="Maier J."/>
            <person name="Overmann J."/>
            <person name="Mueller R."/>
        </authorList>
    </citation>
    <scope>NUCLEOTIDE SEQUENCE [LARGE SCALE GENOMIC DNA]</scope>
    <source>
        <strain evidence="1 2">Cm c5</strain>
    </source>
</reference>
<dbReference type="InterPro" id="IPR050155">
    <property type="entry name" value="HAD-like_hydrolase_sf"/>
</dbReference>
<dbReference type="EMBL" id="CP012159">
    <property type="protein sequence ID" value="AKT40302.1"/>
    <property type="molecule type" value="Genomic_DNA"/>
</dbReference>
<dbReference type="Pfam" id="PF00702">
    <property type="entry name" value="Hydrolase"/>
    <property type="match status" value="1"/>
</dbReference>
<evidence type="ECO:0000313" key="2">
    <source>
        <dbReference type="Proteomes" id="UP000067626"/>
    </source>
</evidence>
<dbReference type="STRING" id="52.CMC5_044550"/>
<dbReference type="Proteomes" id="UP000067626">
    <property type="component" value="Chromosome"/>
</dbReference>
<dbReference type="GO" id="GO:0006281">
    <property type="term" value="P:DNA repair"/>
    <property type="evidence" value="ECO:0007669"/>
    <property type="project" value="TreeGrafter"/>
</dbReference>
<dbReference type="SFLD" id="SFLDS00003">
    <property type="entry name" value="Haloacid_Dehalogenase"/>
    <property type="match status" value="1"/>
</dbReference>
<dbReference type="GO" id="GO:0005829">
    <property type="term" value="C:cytosol"/>
    <property type="evidence" value="ECO:0007669"/>
    <property type="project" value="TreeGrafter"/>
</dbReference>
<evidence type="ECO:0000313" key="1">
    <source>
        <dbReference type="EMBL" id="AKT40302.1"/>
    </source>
</evidence>
<dbReference type="GO" id="GO:0008967">
    <property type="term" value="F:phosphoglycolate phosphatase activity"/>
    <property type="evidence" value="ECO:0007669"/>
    <property type="project" value="TreeGrafter"/>
</dbReference>